<dbReference type="InterPro" id="IPR000242">
    <property type="entry name" value="PTP_cat"/>
</dbReference>
<evidence type="ECO:0000313" key="2">
    <source>
        <dbReference type="EMBL" id="MEQ2179170.1"/>
    </source>
</evidence>
<dbReference type="InterPro" id="IPR029021">
    <property type="entry name" value="Prot-tyrosine_phosphatase-like"/>
</dbReference>
<organism evidence="2 3">
    <name type="scientific">Goodea atripinnis</name>
    <dbReference type="NCBI Taxonomy" id="208336"/>
    <lineage>
        <taxon>Eukaryota</taxon>
        <taxon>Metazoa</taxon>
        <taxon>Chordata</taxon>
        <taxon>Craniata</taxon>
        <taxon>Vertebrata</taxon>
        <taxon>Euteleostomi</taxon>
        <taxon>Actinopterygii</taxon>
        <taxon>Neopterygii</taxon>
        <taxon>Teleostei</taxon>
        <taxon>Neoteleostei</taxon>
        <taxon>Acanthomorphata</taxon>
        <taxon>Ovalentaria</taxon>
        <taxon>Atherinomorphae</taxon>
        <taxon>Cyprinodontiformes</taxon>
        <taxon>Goodeidae</taxon>
        <taxon>Goodea</taxon>
    </lineage>
</organism>
<name>A0ABV0P6V4_9TELE</name>
<accession>A0ABV0P6V4</accession>
<gene>
    <name evidence="2" type="ORF">GOODEAATRI_021867</name>
</gene>
<sequence length="122" mass="13842">MPLHHPTDPVELRRLNFQTPGSGAPSHPSNLHLSSMANHPPIPIMELADHVERLKANDNLKFSQEYESIDPGQQFTWEHSNLEVNKPKNRYANVIAYDHSRVLLSAIDGMSPNYFSPSLLLY</sequence>
<feature type="domain" description="Tyrosine-protein phosphatase" evidence="1">
    <location>
        <begin position="62"/>
        <end position="122"/>
    </location>
</feature>
<protein>
    <recommendedName>
        <fullName evidence="1">Tyrosine-protein phosphatase domain-containing protein</fullName>
    </recommendedName>
</protein>
<dbReference type="Gene3D" id="3.90.190.10">
    <property type="entry name" value="Protein tyrosine phosphatase superfamily"/>
    <property type="match status" value="1"/>
</dbReference>
<dbReference type="PROSITE" id="PS50055">
    <property type="entry name" value="TYR_PHOSPHATASE_PTP"/>
    <property type="match status" value="1"/>
</dbReference>
<comment type="caution">
    <text evidence="2">The sequence shown here is derived from an EMBL/GenBank/DDBJ whole genome shotgun (WGS) entry which is preliminary data.</text>
</comment>
<dbReference type="SUPFAM" id="SSF52799">
    <property type="entry name" value="(Phosphotyrosine protein) phosphatases II"/>
    <property type="match status" value="1"/>
</dbReference>
<keyword evidence="3" id="KW-1185">Reference proteome</keyword>
<dbReference type="PANTHER" id="PTHR46957">
    <property type="entry name" value="CYTOKINE RECEPTOR"/>
    <property type="match status" value="1"/>
</dbReference>
<dbReference type="Proteomes" id="UP001476798">
    <property type="component" value="Unassembled WGS sequence"/>
</dbReference>
<reference evidence="2 3" key="1">
    <citation type="submission" date="2021-06" db="EMBL/GenBank/DDBJ databases">
        <authorList>
            <person name="Palmer J.M."/>
        </authorList>
    </citation>
    <scope>NUCLEOTIDE SEQUENCE [LARGE SCALE GENOMIC DNA]</scope>
    <source>
        <strain evidence="2 3">GA_2019</strain>
        <tissue evidence="2">Muscle</tissue>
    </source>
</reference>
<dbReference type="PANTHER" id="PTHR46957:SF11">
    <property type="entry name" value="PROTEIN-TYROSINE-PHOSPHATASE"/>
    <property type="match status" value="1"/>
</dbReference>
<proteinExistence type="predicted"/>
<evidence type="ECO:0000259" key="1">
    <source>
        <dbReference type="PROSITE" id="PS50055"/>
    </source>
</evidence>
<dbReference type="InterPro" id="IPR050713">
    <property type="entry name" value="RTP_Phos/Ushers"/>
</dbReference>
<evidence type="ECO:0000313" key="3">
    <source>
        <dbReference type="Proteomes" id="UP001476798"/>
    </source>
</evidence>
<dbReference type="EMBL" id="JAHRIO010062146">
    <property type="protein sequence ID" value="MEQ2179170.1"/>
    <property type="molecule type" value="Genomic_DNA"/>
</dbReference>